<feature type="region of interest" description="Disordered" evidence="1">
    <location>
        <begin position="71"/>
        <end position="111"/>
    </location>
</feature>
<evidence type="ECO:0000256" key="1">
    <source>
        <dbReference type="SAM" id="MobiDB-lite"/>
    </source>
</evidence>
<evidence type="ECO:0000313" key="2">
    <source>
        <dbReference type="EMBL" id="KAJ8430653.1"/>
    </source>
</evidence>
<dbReference type="EMBL" id="JAKOGI010000774">
    <property type="protein sequence ID" value="KAJ8430653.1"/>
    <property type="molecule type" value="Genomic_DNA"/>
</dbReference>
<evidence type="ECO:0000313" key="3">
    <source>
        <dbReference type="Proteomes" id="UP001153076"/>
    </source>
</evidence>
<feature type="region of interest" description="Disordered" evidence="1">
    <location>
        <begin position="136"/>
        <end position="261"/>
    </location>
</feature>
<comment type="caution">
    <text evidence="2">The sequence shown here is derived from an EMBL/GenBank/DDBJ whole genome shotgun (WGS) entry which is preliminary data.</text>
</comment>
<accession>A0A9Q1JTG1</accession>
<keyword evidence="3" id="KW-1185">Reference proteome</keyword>
<name>A0A9Q1JTG1_9CARY</name>
<sequence>MDEEYIELQEWKINQNAPELTHMPKFILAKKDGGESFKRNFIIYLMNYFFSGSKNRYCSNSVLKYVKDHAHEKEKEKEGLPNKPTEKGPLKRKFGKNNIDKPLTKKAKREKSFEHMLMDQAKKEMNNDGSIPSFNIWLGLSQPDNQSPSTYVPDPKTAREKHHTNEDDDDANHDLSIKKTTENKSKARDKPSSKNGDVRNPAIRIKEPTTQGTTSSKAPSPHTAKDQPQQSKQAVSLKGSGRQHQSGKTERTSPPKDKSPK</sequence>
<dbReference type="AlphaFoldDB" id="A0A9Q1JTG1"/>
<protein>
    <submittedName>
        <fullName evidence="2">Uncharacterized protein</fullName>
    </submittedName>
</protein>
<gene>
    <name evidence="2" type="ORF">Cgig2_000644</name>
</gene>
<proteinExistence type="predicted"/>
<feature type="compositionally biased region" description="Basic and acidic residues" evidence="1">
    <location>
        <begin position="172"/>
        <end position="192"/>
    </location>
</feature>
<reference evidence="2" key="1">
    <citation type="submission" date="2022-04" db="EMBL/GenBank/DDBJ databases">
        <title>Carnegiea gigantea Genome sequencing and assembly v2.</title>
        <authorList>
            <person name="Copetti D."/>
            <person name="Sanderson M.J."/>
            <person name="Burquez A."/>
            <person name="Wojciechowski M.F."/>
        </authorList>
    </citation>
    <scope>NUCLEOTIDE SEQUENCE</scope>
    <source>
        <strain evidence="2">SGP5-SGP5p</strain>
        <tissue evidence="2">Aerial part</tissue>
    </source>
</reference>
<feature type="compositionally biased region" description="Basic and acidic residues" evidence="1">
    <location>
        <begin position="71"/>
        <end position="89"/>
    </location>
</feature>
<feature type="compositionally biased region" description="Basic and acidic residues" evidence="1">
    <location>
        <begin position="247"/>
        <end position="261"/>
    </location>
</feature>
<feature type="compositionally biased region" description="Polar residues" evidence="1">
    <location>
        <begin position="208"/>
        <end position="218"/>
    </location>
</feature>
<organism evidence="2 3">
    <name type="scientific">Carnegiea gigantea</name>
    <dbReference type="NCBI Taxonomy" id="171969"/>
    <lineage>
        <taxon>Eukaryota</taxon>
        <taxon>Viridiplantae</taxon>
        <taxon>Streptophyta</taxon>
        <taxon>Embryophyta</taxon>
        <taxon>Tracheophyta</taxon>
        <taxon>Spermatophyta</taxon>
        <taxon>Magnoliopsida</taxon>
        <taxon>eudicotyledons</taxon>
        <taxon>Gunneridae</taxon>
        <taxon>Pentapetalae</taxon>
        <taxon>Caryophyllales</taxon>
        <taxon>Cactineae</taxon>
        <taxon>Cactaceae</taxon>
        <taxon>Cactoideae</taxon>
        <taxon>Echinocereeae</taxon>
        <taxon>Carnegiea</taxon>
    </lineage>
</organism>
<dbReference type="Proteomes" id="UP001153076">
    <property type="component" value="Unassembled WGS sequence"/>
</dbReference>